<evidence type="ECO:0000313" key="2">
    <source>
        <dbReference type="EMBL" id="MUM76266.1"/>
    </source>
</evidence>
<feature type="chain" id="PRO_5029610213" description="Carboxypeptidase regulatory-like domain-containing protein" evidence="1">
    <location>
        <begin position="23"/>
        <end position="105"/>
    </location>
</feature>
<reference evidence="2 3" key="1">
    <citation type="submission" date="2019-11" db="EMBL/GenBank/DDBJ databases">
        <title>Pseudodesulfovibrio alkaliphilus, sp. nov., an alkaliphilic sulfate-reducing bacteria from mud volcano of Taman peninsula, Russia.</title>
        <authorList>
            <person name="Frolova A."/>
            <person name="Merkel A.Y."/>
            <person name="Slobodkin A.I."/>
        </authorList>
    </citation>
    <scope>NUCLEOTIDE SEQUENCE [LARGE SCALE GENOMIC DNA]</scope>
    <source>
        <strain evidence="2 3">F-1</strain>
    </source>
</reference>
<dbReference type="AlphaFoldDB" id="A0A7K1KJM3"/>
<evidence type="ECO:0000313" key="3">
    <source>
        <dbReference type="Proteomes" id="UP000461162"/>
    </source>
</evidence>
<accession>A0A7K1KJM3</accession>
<dbReference type="RefSeq" id="WP_155931733.1">
    <property type="nucleotide sequence ID" value="NZ_WODC01000001.1"/>
</dbReference>
<protein>
    <recommendedName>
        <fullName evidence="4">Carboxypeptidase regulatory-like domain-containing protein</fullName>
    </recommendedName>
</protein>
<dbReference type="Gene3D" id="2.60.40.10">
    <property type="entry name" value="Immunoglobulins"/>
    <property type="match status" value="1"/>
</dbReference>
<proteinExistence type="predicted"/>
<keyword evidence="1" id="KW-0732">Signal</keyword>
<evidence type="ECO:0000256" key="1">
    <source>
        <dbReference type="SAM" id="SignalP"/>
    </source>
</evidence>
<keyword evidence="3" id="KW-1185">Reference proteome</keyword>
<organism evidence="2 3">
    <name type="scientific">Pseudodesulfovibrio alkaliphilus</name>
    <dbReference type="NCBI Taxonomy" id="2661613"/>
    <lineage>
        <taxon>Bacteria</taxon>
        <taxon>Pseudomonadati</taxon>
        <taxon>Thermodesulfobacteriota</taxon>
        <taxon>Desulfovibrionia</taxon>
        <taxon>Desulfovibrionales</taxon>
        <taxon>Desulfovibrionaceae</taxon>
    </lineage>
</organism>
<comment type="caution">
    <text evidence="2">The sequence shown here is derived from an EMBL/GenBank/DDBJ whole genome shotgun (WGS) entry which is preliminary data.</text>
</comment>
<feature type="signal peptide" evidence="1">
    <location>
        <begin position="1"/>
        <end position="22"/>
    </location>
</feature>
<evidence type="ECO:0008006" key="4">
    <source>
        <dbReference type="Google" id="ProtNLM"/>
    </source>
</evidence>
<sequence>MKKTMFCAGIAALLLFSTSVWAHTPLCDCFDNGDGTVTCQGSFSDGSSASGVTMRVLDAGGKIVVEGKMDKVSEFSFEKPQGDYTVQFDAGAGHTLDIGSSRIVH</sequence>
<dbReference type="InterPro" id="IPR013783">
    <property type="entry name" value="Ig-like_fold"/>
</dbReference>
<dbReference type="Proteomes" id="UP000461162">
    <property type="component" value="Unassembled WGS sequence"/>
</dbReference>
<name>A0A7K1KJM3_9BACT</name>
<dbReference type="EMBL" id="WODC01000001">
    <property type="protein sequence ID" value="MUM76266.1"/>
    <property type="molecule type" value="Genomic_DNA"/>
</dbReference>
<gene>
    <name evidence="2" type="ORF">GKC30_01310</name>
</gene>